<feature type="compositionally biased region" description="Low complexity" evidence="1">
    <location>
        <begin position="94"/>
        <end position="105"/>
    </location>
</feature>
<reference evidence="2" key="2">
    <citation type="submission" date="2014-07" db="EMBL/GenBank/DDBJ databases">
        <authorList>
            <person name="Hull J."/>
        </authorList>
    </citation>
    <scope>NUCLEOTIDE SEQUENCE</scope>
</reference>
<proteinExistence type="predicted"/>
<evidence type="ECO:0000313" key="2">
    <source>
        <dbReference type="EMBL" id="JAG30221.1"/>
    </source>
</evidence>
<name>A0A0A9YEZ0_LYGHE</name>
<dbReference type="AlphaFoldDB" id="A0A0A9YEZ0"/>
<organism evidence="2">
    <name type="scientific">Lygus hesperus</name>
    <name type="common">Western plant bug</name>
    <dbReference type="NCBI Taxonomy" id="30085"/>
    <lineage>
        <taxon>Eukaryota</taxon>
        <taxon>Metazoa</taxon>
        <taxon>Ecdysozoa</taxon>
        <taxon>Arthropoda</taxon>
        <taxon>Hexapoda</taxon>
        <taxon>Insecta</taxon>
        <taxon>Pterygota</taxon>
        <taxon>Neoptera</taxon>
        <taxon>Paraneoptera</taxon>
        <taxon>Hemiptera</taxon>
        <taxon>Heteroptera</taxon>
        <taxon>Panheteroptera</taxon>
        <taxon>Cimicomorpha</taxon>
        <taxon>Miridae</taxon>
        <taxon>Mirini</taxon>
        <taxon>Lygus</taxon>
    </lineage>
</organism>
<dbReference type="EMBL" id="GDHC01021456">
    <property type="protein sequence ID" value="JAP97172.1"/>
    <property type="molecule type" value="Transcribed_RNA"/>
</dbReference>
<evidence type="ECO:0000256" key="1">
    <source>
        <dbReference type="SAM" id="MobiDB-lite"/>
    </source>
</evidence>
<gene>
    <name evidence="2" type="ORF">CM83_28168</name>
    <name evidence="3" type="ORF">g.12228</name>
</gene>
<accession>A0A0A9YEZ0</accession>
<dbReference type="EMBL" id="GBHO01013383">
    <property type="protein sequence ID" value="JAG30221.1"/>
    <property type="molecule type" value="Transcribed_RNA"/>
</dbReference>
<feature type="compositionally biased region" description="Acidic residues" evidence="1">
    <location>
        <begin position="52"/>
        <end position="67"/>
    </location>
</feature>
<protein>
    <submittedName>
        <fullName evidence="2">Uncharacterized protein</fullName>
    </submittedName>
</protein>
<evidence type="ECO:0000313" key="3">
    <source>
        <dbReference type="EMBL" id="JAP97172.1"/>
    </source>
</evidence>
<reference evidence="3" key="3">
    <citation type="journal article" date="2016" name="Gigascience">
        <title>De novo construction of an expanded transcriptome assembly for the western tarnished plant bug, Lygus hesperus.</title>
        <authorList>
            <person name="Tassone E.E."/>
            <person name="Geib S.M."/>
            <person name="Hall B."/>
            <person name="Fabrick J.A."/>
            <person name="Brent C.S."/>
            <person name="Hull J.J."/>
        </authorList>
    </citation>
    <scope>NUCLEOTIDE SEQUENCE</scope>
</reference>
<feature type="region of interest" description="Disordered" evidence="1">
    <location>
        <begin position="41"/>
        <end position="107"/>
    </location>
</feature>
<sequence>MEEAEKRKQKKRAALLKTGQIGCAADGNTANITTEQDTLYNLERVSSGTEALEVDDEDEYEDDDANDDVSHSWSTDSNGDRDGRAVGQRHRQLSEASSAQDSSSENLLNNRSMAMLYMREFSRLAQTVLRNSNHGKQLHAQLTAMLTKKEDHSMKLLGCLEHDSLFVLNP</sequence>
<reference evidence="2" key="1">
    <citation type="journal article" date="2014" name="PLoS ONE">
        <title>Transcriptome-Based Identification of ABC Transporters in the Western Tarnished Plant Bug Lygus hesperus.</title>
        <authorList>
            <person name="Hull J.J."/>
            <person name="Chaney K."/>
            <person name="Geib S.M."/>
            <person name="Fabrick J.A."/>
            <person name="Brent C.S."/>
            <person name="Walsh D."/>
            <person name="Lavine L.C."/>
        </authorList>
    </citation>
    <scope>NUCLEOTIDE SEQUENCE</scope>
</reference>